<sequence>MSKSSDQFDGPDCVRSFGMKLTWDINDPKLPQDTKQYDPFQEWTDGYVRYIYSAEDKNAQRHLSGWAMRNTNNHNCQILKKSCLGVVVCARNCTLADGSQLQLRPAICDKARQKQQKKLCPSCNSALDLVPCRGHSGYPVTNFWRVDGKSIFFQAKGVHDHPRPESKSETEARRSAVKRRMSSPHFPQKRRLLDSETGRYHDTGGPPFPGLPLSCMDGPDRFSIIAESSIPIQPQHYPAFQNAEPYKFAYDSPGPVGEAASTLQKPAANHRLYMPRPPCSYDFAVPGYLAAGPYTGALYKDVVGPQPDANAAKVCVSLSSPQHVGGGGSGPLNVHDHAYDAPGKHHGWKQILGKGAYGERGDYGQVPANSNHHYYNSEYPCRYPGPTPATPAALQTIITTTTKVSYQPCKPSVVKYSDNLYDVKNLPSCNSLLEGGTPSSYPDIKAAEDSGVIKSALTYQQEVLPAKMERAENLDAYRYDSYSSNSYPDRISQPFRYESGEF</sequence>
<dbReference type="SUPFAM" id="SSF90073">
    <property type="entry name" value="GCM domain"/>
    <property type="match status" value="1"/>
</dbReference>
<dbReference type="Gene3D" id="3.30.70.3530">
    <property type="entry name" value="GCM motif"/>
    <property type="match status" value="1"/>
</dbReference>
<dbReference type="InterPro" id="IPR043021">
    <property type="entry name" value="GCM_small"/>
</dbReference>
<dbReference type="GO" id="GO:0042063">
    <property type="term" value="P:gliogenesis"/>
    <property type="evidence" value="ECO:0007669"/>
    <property type="project" value="TreeGrafter"/>
</dbReference>
<dbReference type="PROSITE" id="PS50807">
    <property type="entry name" value="GCM"/>
    <property type="match status" value="1"/>
</dbReference>
<evidence type="ECO:0000256" key="1">
    <source>
        <dbReference type="ARBA" id="ARBA00004123"/>
    </source>
</evidence>
<comment type="caution">
    <text evidence="9">The sequence shown here is derived from an EMBL/GenBank/DDBJ whole genome shotgun (WGS) entry which is preliminary data.</text>
</comment>
<dbReference type="InterPro" id="IPR036115">
    <property type="entry name" value="GCM_dom_sf"/>
</dbReference>
<feature type="compositionally biased region" description="Basic residues" evidence="7">
    <location>
        <begin position="175"/>
        <end position="187"/>
    </location>
</feature>
<protein>
    <recommendedName>
        <fullName evidence="8">GCM domain-containing protein</fullName>
    </recommendedName>
</protein>
<evidence type="ECO:0000256" key="2">
    <source>
        <dbReference type="ARBA" id="ARBA00022473"/>
    </source>
</evidence>
<proteinExistence type="predicted"/>
<dbReference type="EMBL" id="JAINUG010000059">
    <property type="protein sequence ID" value="KAJ8403291.1"/>
    <property type="molecule type" value="Genomic_DNA"/>
</dbReference>
<dbReference type="GO" id="GO:0001228">
    <property type="term" value="F:DNA-binding transcription activator activity, RNA polymerase II-specific"/>
    <property type="evidence" value="ECO:0007669"/>
    <property type="project" value="InterPro"/>
</dbReference>
<dbReference type="Gene3D" id="2.20.25.670">
    <property type="entry name" value="GCM domain, large subdomain"/>
    <property type="match status" value="1"/>
</dbReference>
<dbReference type="FunFam" id="3.30.70.3530:FF:000001">
    <property type="entry name" value="Chorion-specific transcription factor GCMb"/>
    <property type="match status" value="1"/>
</dbReference>
<name>A0AAD7SIL4_9TELE</name>
<evidence type="ECO:0000256" key="3">
    <source>
        <dbReference type="ARBA" id="ARBA00023015"/>
    </source>
</evidence>
<dbReference type="Pfam" id="PF03615">
    <property type="entry name" value="GCM"/>
    <property type="match status" value="1"/>
</dbReference>
<keyword evidence="4" id="KW-0238">DNA-binding</keyword>
<dbReference type="AlphaFoldDB" id="A0AAD7SIL4"/>
<evidence type="ECO:0000256" key="4">
    <source>
        <dbReference type="ARBA" id="ARBA00023125"/>
    </source>
</evidence>
<organism evidence="9 10">
    <name type="scientific">Aldrovandia affinis</name>
    <dbReference type="NCBI Taxonomy" id="143900"/>
    <lineage>
        <taxon>Eukaryota</taxon>
        <taxon>Metazoa</taxon>
        <taxon>Chordata</taxon>
        <taxon>Craniata</taxon>
        <taxon>Vertebrata</taxon>
        <taxon>Euteleostomi</taxon>
        <taxon>Actinopterygii</taxon>
        <taxon>Neopterygii</taxon>
        <taxon>Teleostei</taxon>
        <taxon>Notacanthiformes</taxon>
        <taxon>Halosauridae</taxon>
        <taxon>Aldrovandia</taxon>
    </lineage>
</organism>
<feature type="domain" description="GCM" evidence="8">
    <location>
        <begin position="21"/>
        <end position="176"/>
    </location>
</feature>
<accession>A0AAD7SIL4</accession>
<keyword evidence="3" id="KW-0805">Transcription regulation</keyword>
<reference evidence="9" key="1">
    <citation type="journal article" date="2023" name="Science">
        <title>Genome structures resolve the early diversification of teleost fishes.</title>
        <authorList>
            <person name="Parey E."/>
            <person name="Louis A."/>
            <person name="Montfort J."/>
            <person name="Bouchez O."/>
            <person name="Roques C."/>
            <person name="Iampietro C."/>
            <person name="Lluch J."/>
            <person name="Castinel A."/>
            <person name="Donnadieu C."/>
            <person name="Desvignes T."/>
            <person name="Floi Bucao C."/>
            <person name="Jouanno E."/>
            <person name="Wen M."/>
            <person name="Mejri S."/>
            <person name="Dirks R."/>
            <person name="Jansen H."/>
            <person name="Henkel C."/>
            <person name="Chen W.J."/>
            <person name="Zahm M."/>
            <person name="Cabau C."/>
            <person name="Klopp C."/>
            <person name="Thompson A.W."/>
            <person name="Robinson-Rechavi M."/>
            <person name="Braasch I."/>
            <person name="Lecointre G."/>
            <person name="Bobe J."/>
            <person name="Postlethwait J.H."/>
            <person name="Berthelot C."/>
            <person name="Roest Crollius H."/>
            <person name="Guiguen Y."/>
        </authorList>
    </citation>
    <scope>NUCLEOTIDE SEQUENCE</scope>
    <source>
        <strain evidence="9">NC1722</strain>
    </source>
</reference>
<dbReference type="InterPro" id="IPR043020">
    <property type="entry name" value="GCM_large"/>
</dbReference>
<dbReference type="GO" id="GO:0000978">
    <property type="term" value="F:RNA polymerase II cis-regulatory region sequence-specific DNA binding"/>
    <property type="evidence" value="ECO:0007669"/>
    <property type="project" value="TreeGrafter"/>
</dbReference>
<feature type="region of interest" description="Disordered" evidence="7">
    <location>
        <begin position="157"/>
        <end position="187"/>
    </location>
</feature>
<gene>
    <name evidence="9" type="ORF">AAFF_G00355080</name>
</gene>
<evidence type="ECO:0000313" key="9">
    <source>
        <dbReference type="EMBL" id="KAJ8403291.1"/>
    </source>
</evidence>
<keyword evidence="5" id="KW-0804">Transcription</keyword>
<evidence type="ECO:0000259" key="8">
    <source>
        <dbReference type="PROSITE" id="PS50807"/>
    </source>
</evidence>
<dbReference type="InterPro" id="IPR039791">
    <property type="entry name" value="GCM"/>
</dbReference>
<dbReference type="InterPro" id="IPR003902">
    <property type="entry name" value="Tscrpt_reg_GCM"/>
</dbReference>
<keyword evidence="2" id="KW-0217">Developmental protein</keyword>
<evidence type="ECO:0000256" key="7">
    <source>
        <dbReference type="SAM" id="MobiDB-lite"/>
    </source>
</evidence>
<dbReference type="PANTHER" id="PTHR12414:SF7">
    <property type="entry name" value="CHORION-SPECIFIC TRANSCRIPTION FACTOR GCMB"/>
    <property type="match status" value="1"/>
</dbReference>
<keyword evidence="10" id="KW-1185">Reference proteome</keyword>
<feature type="compositionally biased region" description="Basic and acidic residues" evidence="7">
    <location>
        <begin position="157"/>
        <end position="174"/>
    </location>
</feature>
<dbReference type="Proteomes" id="UP001221898">
    <property type="component" value="Unassembled WGS sequence"/>
</dbReference>
<keyword evidence="6" id="KW-0539">Nucleus</keyword>
<dbReference type="PANTHER" id="PTHR12414">
    <property type="entry name" value="GLIAL CELLS MISSING RELATED/GLIDE"/>
    <property type="match status" value="1"/>
</dbReference>
<evidence type="ECO:0000256" key="5">
    <source>
        <dbReference type="ARBA" id="ARBA00023163"/>
    </source>
</evidence>
<dbReference type="GO" id="GO:0005634">
    <property type="term" value="C:nucleus"/>
    <property type="evidence" value="ECO:0007669"/>
    <property type="project" value="UniProtKB-SubCell"/>
</dbReference>
<evidence type="ECO:0000313" key="10">
    <source>
        <dbReference type="Proteomes" id="UP001221898"/>
    </source>
</evidence>
<comment type="subcellular location">
    <subcellularLocation>
        <location evidence="1">Nucleus</location>
    </subcellularLocation>
</comment>
<evidence type="ECO:0000256" key="6">
    <source>
        <dbReference type="ARBA" id="ARBA00023242"/>
    </source>
</evidence>